<comment type="similarity">
    <text evidence="1">Belongs to the IST1 family.</text>
</comment>
<accession>A0A4S8IKH6</accession>
<dbReference type="Pfam" id="PF03398">
    <property type="entry name" value="Ist1"/>
    <property type="match status" value="1"/>
</dbReference>
<dbReference type="PANTHER" id="PTHR12161:SF5">
    <property type="entry name" value="IST1 HOMOLOG"/>
    <property type="match status" value="1"/>
</dbReference>
<feature type="compositionally biased region" description="Low complexity" evidence="3">
    <location>
        <begin position="365"/>
        <end position="388"/>
    </location>
</feature>
<dbReference type="FunFam" id="1.20.1260.60:FF:000003">
    <property type="entry name" value="IST1-like protein isoform A"/>
    <property type="match status" value="1"/>
</dbReference>
<dbReference type="Gene3D" id="1.20.1260.60">
    <property type="entry name" value="Vacuolar protein sorting-associated protein Ist1"/>
    <property type="match status" value="1"/>
</dbReference>
<dbReference type="AlphaFoldDB" id="A0A4S8IKH6"/>
<organism evidence="4 5">
    <name type="scientific">Musa balbisiana</name>
    <name type="common">Banana</name>
    <dbReference type="NCBI Taxonomy" id="52838"/>
    <lineage>
        <taxon>Eukaryota</taxon>
        <taxon>Viridiplantae</taxon>
        <taxon>Streptophyta</taxon>
        <taxon>Embryophyta</taxon>
        <taxon>Tracheophyta</taxon>
        <taxon>Spermatophyta</taxon>
        <taxon>Magnoliopsida</taxon>
        <taxon>Liliopsida</taxon>
        <taxon>Zingiberales</taxon>
        <taxon>Musaceae</taxon>
        <taxon>Musa</taxon>
    </lineage>
</organism>
<name>A0A4S8IKH6_MUSBA</name>
<feature type="region of interest" description="Disordered" evidence="3">
    <location>
        <begin position="531"/>
        <end position="564"/>
    </location>
</feature>
<dbReference type="GO" id="GO:0015031">
    <property type="term" value="P:protein transport"/>
    <property type="evidence" value="ECO:0007669"/>
    <property type="project" value="InterPro"/>
</dbReference>
<keyword evidence="2" id="KW-0175">Coiled coil</keyword>
<feature type="compositionally biased region" description="Acidic residues" evidence="3">
    <location>
        <begin position="223"/>
        <end position="244"/>
    </location>
</feature>
<feature type="compositionally biased region" description="Polar residues" evidence="3">
    <location>
        <begin position="202"/>
        <end position="211"/>
    </location>
</feature>
<evidence type="ECO:0000256" key="3">
    <source>
        <dbReference type="SAM" id="MobiDB-lite"/>
    </source>
</evidence>
<dbReference type="InterPro" id="IPR042277">
    <property type="entry name" value="IST1-like"/>
</dbReference>
<feature type="compositionally biased region" description="Basic and acidic residues" evidence="3">
    <location>
        <begin position="276"/>
        <end position="292"/>
    </location>
</feature>
<gene>
    <name evidence="4" type="ORF">C4D60_Mb06t04120</name>
</gene>
<keyword evidence="5" id="KW-1185">Reference proteome</keyword>
<dbReference type="Proteomes" id="UP000317650">
    <property type="component" value="Chromosome 6"/>
</dbReference>
<feature type="region of interest" description="Disordered" evidence="3">
    <location>
        <begin position="261"/>
        <end position="310"/>
    </location>
</feature>
<dbReference type="EMBL" id="PYDT01000009">
    <property type="protein sequence ID" value="THU48923.1"/>
    <property type="molecule type" value="Genomic_DNA"/>
</dbReference>
<feature type="region of interest" description="Disordered" evidence="3">
    <location>
        <begin position="486"/>
        <end position="509"/>
    </location>
</feature>
<feature type="coiled-coil region" evidence="2">
    <location>
        <begin position="32"/>
        <end position="59"/>
    </location>
</feature>
<sequence length="595" mass="65060">MSMLDAFFNKGFKGAKCKTLLKLTIPRIKLLRNRREIQLKQMRKDIAKLLENGQEATARIRVEHIIREENMMAAQEILELFCELITVRLPIIETQRECPLDLKEAISSICFAAPRCADLPELQQVQMLFAAKYGKEFVMAATELLPDCGVNRQIIELLSIRAPSVEVKLKLLKEIAEEHELDWDPSTTETEFLKPHEDLLNGPNNFTNGSTLPLPPQKHDALSSDDVEESLTEPDSEADFDSLDLPEVPKDSVRAALDVPSASGNVSNLPSSMHDLGLDHQASKSIPDEDMPHVPSMAPAGNDLEQSITSSYNHPNVEHKQFVPFASSPSSFSVSAQQNESLPPPLSSMSESLKPSQPAHPPPLSSSISLSPKQSEPALSPPSLSSLPDNQDQNEPPPSHPLLFPVASSAKHNEPITSAVSSASLPSTKNELAASLSREKSEINVDLQDILAAAQAAAETAERAAIAARAAANLAQVRITDLATKRSNRTSESCGDELQGEGSEHANNSARPTFHQQYSFDSNKNLAAYGQEWKPDSPTLPSHEVPLTSHVPQRLPSLEDDPYFSYPNLFTSKDTEVKSGIHDLSDNSVSHQTSD</sequence>
<feature type="region of interest" description="Disordered" evidence="3">
    <location>
        <begin position="327"/>
        <end position="405"/>
    </location>
</feature>
<reference evidence="4 5" key="1">
    <citation type="journal article" date="2019" name="Nat. Plants">
        <title>Genome sequencing of Musa balbisiana reveals subgenome evolution and function divergence in polyploid bananas.</title>
        <authorList>
            <person name="Yao X."/>
        </authorList>
    </citation>
    <scope>NUCLEOTIDE SEQUENCE [LARGE SCALE GENOMIC DNA]</scope>
    <source>
        <strain evidence="5">cv. DH-PKW</strain>
        <tissue evidence="4">Leaves</tissue>
    </source>
</reference>
<evidence type="ECO:0008006" key="6">
    <source>
        <dbReference type="Google" id="ProtNLM"/>
    </source>
</evidence>
<comment type="caution">
    <text evidence="4">The sequence shown here is derived from an EMBL/GenBank/DDBJ whole genome shotgun (WGS) entry which is preliminary data.</text>
</comment>
<dbReference type="STRING" id="52838.A0A4S8IKH6"/>
<evidence type="ECO:0000256" key="1">
    <source>
        <dbReference type="ARBA" id="ARBA00005536"/>
    </source>
</evidence>
<feature type="compositionally biased region" description="Low complexity" evidence="3">
    <location>
        <begin position="347"/>
        <end position="357"/>
    </location>
</feature>
<protein>
    <recommendedName>
        <fullName evidence="6">IST1-like protein</fullName>
    </recommendedName>
</protein>
<dbReference type="InterPro" id="IPR005061">
    <property type="entry name" value="Ist1"/>
</dbReference>
<evidence type="ECO:0000313" key="4">
    <source>
        <dbReference type="EMBL" id="THU48923.1"/>
    </source>
</evidence>
<feature type="compositionally biased region" description="Low complexity" evidence="3">
    <location>
        <begin position="327"/>
        <end position="338"/>
    </location>
</feature>
<dbReference type="PANTHER" id="PTHR12161">
    <property type="entry name" value="IST1 FAMILY MEMBER"/>
    <property type="match status" value="1"/>
</dbReference>
<proteinExistence type="inferred from homology"/>
<feature type="region of interest" description="Disordered" evidence="3">
    <location>
        <begin position="196"/>
        <end position="245"/>
    </location>
</feature>
<evidence type="ECO:0000313" key="5">
    <source>
        <dbReference type="Proteomes" id="UP000317650"/>
    </source>
</evidence>
<feature type="compositionally biased region" description="Polar residues" evidence="3">
    <location>
        <begin position="262"/>
        <end position="271"/>
    </location>
</feature>
<evidence type="ECO:0000256" key="2">
    <source>
        <dbReference type="SAM" id="Coils"/>
    </source>
</evidence>